<dbReference type="WBParaSite" id="jg9916">
    <property type="protein sequence ID" value="jg9916"/>
    <property type="gene ID" value="jg9916"/>
</dbReference>
<sequence length="70" mass="8162">MDQQVIEDIIAQIGNDFNVLEQRLDGYSDAERRRLIQENRDMLMSRTRQLIRLQVGGGIFGGIVDFLRMH</sequence>
<accession>A0A915EVC5</accession>
<proteinExistence type="predicted"/>
<keyword evidence="1" id="KW-0472">Membrane</keyword>
<dbReference type="Proteomes" id="UP000887574">
    <property type="component" value="Unplaced"/>
</dbReference>
<keyword evidence="1" id="KW-1133">Transmembrane helix</keyword>
<feature type="transmembrane region" description="Helical" evidence="1">
    <location>
        <begin position="50"/>
        <end position="69"/>
    </location>
</feature>
<dbReference type="AlphaFoldDB" id="A0A915EVC5"/>
<protein>
    <submittedName>
        <fullName evidence="3">Uncharacterized protein</fullName>
    </submittedName>
</protein>
<evidence type="ECO:0000313" key="3">
    <source>
        <dbReference type="WBParaSite" id="jg9916"/>
    </source>
</evidence>
<organism evidence="2 3">
    <name type="scientific">Ditylenchus dipsaci</name>
    <dbReference type="NCBI Taxonomy" id="166011"/>
    <lineage>
        <taxon>Eukaryota</taxon>
        <taxon>Metazoa</taxon>
        <taxon>Ecdysozoa</taxon>
        <taxon>Nematoda</taxon>
        <taxon>Chromadorea</taxon>
        <taxon>Rhabditida</taxon>
        <taxon>Tylenchina</taxon>
        <taxon>Tylenchomorpha</taxon>
        <taxon>Sphaerularioidea</taxon>
        <taxon>Anguinidae</taxon>
        <taxon>Anguininae</taxon>
        <taxon>Ditylenchus</taxon>
    </lineage>
</organism>
<evidence type="ECO:0000313" key="2">
    <source>
        <dbReference type="Proteomes" id="UP000887574"/>
    </source>
</evidence>
<evidence type="ECO:0000256" key="1">
    <source>
        <dbReference type="SAM" id="Phobius"/>
    </source>
</evidence>
<reference evidence="3" key="1">
    <citation type="submission" date="2022-11" db="UniProtKB">
        <authorList>
            <consortium name="WormBaseParasite"/>
        </authorList>
    </citation>
    <scope>IDENTIFICATION</scope>
</reference>
<keyword evidence="2" id="KW-1185">Reference proteome</keyword>
<name>A0A915EVC5_9BILA</name>
<keyword evidence="1" id="KW-0812">Transmembrane</keyword>